<dbReference type="InterPro" id="IPR005335">
    <property type="entry name" value="Terminase_ssu"/>
</dbReference>
<gene>
    <name evidence="3" type="ORF">SDC9_87701</name>
</gene>
<reference evidence="3" key="1">
    <citation type="submission" date="2019-08" db="EMBL/GenBank/DDBJ databases">
        <authorList>
            <person name="Kucharzyk K."/>
            <person name="Murdoch R.W."/>
            <person name="Higgins S."/>
            <person name="Loffler F."/>
        </authorList>
    </citation>
    <scope>NUCLEOTIDE SEQUENCE</scope>
</reference>
<dbReference type="PANTHER" id="PTHR41328">
    <property type="entry name" value="TERMINASE SMALL SUBUNIT-RELATED"/>
    <property type="match status" value="1"/>
</dbReference>
<organism evidence="3">
    <name type="scientific">bioreactor metagenome</name>
    <dbReference type="NCBI Taxonomy" id="1076179"/>
    <lineage>
        <taxon>unclassified sequences</taxon>
        <taxon>metagenomes</taxon>
        <taxon>ecological metagenomes</taxon>
    </lineage>
</organism>
<sequence>MPCDTGLTKKEKAFVEAYLTGFNQTKAALQAGCSPKGAGVAGHRLMKKEAVASEIARRLEGKKEQEVTAARIVSELARLAFAEGGEELKPADRLRALDMLAKYISLGEEKKETADAGGVIILPQVLPCEDEEDKL</sequence>
<keyword evidence="2" id="KW-0231">Viral genome packaging</keyword>
<dbReference type="Gene3D" id="1.10.10.1400">
    <property type="entry name" value="Terminase, small subunit, N-terminal DNA-binding domain, HTH motif"/>
    <property type="match status" value="1"/>
</dbReference>
<comment type="caution">
    <text evidence="3">The sequence shown here is derived from an EMBL/GenBank/DDBJ whole genome shotgun (WGS) entry which is preliminary data.</text>
</comment>
<dbReference type="AlphaFoldDB" id="A0A644ZJK3"/>
<accession>A0A644ZJK3</accession>
<dbReference type="InterPro" id="IPR052404">
    <property type="entry name" value="SPP1-like_terminase"/>
</dbReference>
<evidence type="ECO:0000256" key="2">
    <source>
        <dbReference type="ARBA" id="ARBA00023219"/>
    </source>
</evidence>
<protein>
    <recommendedName>
        <fullName evidence="4">Terminase small subunit</fullName>
    </recommendedName>
</protein>
<dbReference type="PANTHER" id="PTHR41328:SF2">
    <property type="entry name" value="TERMINASE SMALL SUBUNIT"/>
    <property type="match status" value="1"/>
</dbReference>
<dbReference type="InterPro" id="IPR038713">
    <property type="entry name" value="Terminase_Gp1_N_sf"/>
</dbReference>
<evidence type="ECO:0008006" key="4">
    <source>
        <dbReference type="Google" id="ProtNLM"/>
    </source>
</evidence>
<dbReference type="Pfam" id="PF03592">
    <property type="entry name" value="Terminase_2"/>
    <property type="match status" value="1"/>
</dbReference>
<dbReference type="GO" id="GO:0051276">
    <property type="term" value="P:chromosome organization"/>
    <property type="evidence" value="ECO:0007669"/>
    <property type="project" value="InterPro"/>
</dbReference>
<name>A0A644ZJK3_9ZZZZ</name>
<proteinExistence type="predicted"/>
<keyword evidence="1" id="KW-1188">Viral release from host cell</keyword>
<evidence type="ECO:0000313" key="3">
    <source>
        <dbReference type="EMBL" id="MPM41052.1"/>
    </source>
</evidence>
<dbReference type="EMBL" id="VSSQ01009228">
    <property type="protein sequence ID" value="MPM41052.1"/>
    <property type="molecule type" value="Genomic_DNA"/>
</dbReference>
<evidence type="ECO:0000256" key="1">
    <source>
        <dbReference type="ARBA" id="ARBA00022612"/>
    </source>
</evidence>